<feature type="region of interest" description="Disordered" evidence="1">
    <location>
        <begin position="39"/>
        <end position="79"/>
    </location>
</feature>
<sequence>MPCVAGPRSKADALGGSQYSQLFRVLASAYTQDLLPATRPGMARLLGSRGSTGGRGVDDDDDDDDDDDGGVMLLQMSSS</sequence>
<evidence type="ECO:0000313" key="3">
    <source>
        <dbReference type="Proteomes" id="UP000314294"/>
    </source>
</evidence>
<evidence type="ECO:0000313" key="2">
    <source>
        <dbReference type="EMBL" id="TNN55009.1"/>
    </source>
</evidence>
<gene>
    <name evidence="2" type="ORF">EYF80_034796</name>
</gene>
<feature type="compositionally biased region" description="Acidic residues" evidence="1">
    <location>
        <begin position="58"/>
        <end position="69"/>
    </location>
</feature>
<keyword evidence="3" id="KW-1185">Reference proteome</keyword>
<dbReference type="EMBL" id="SRLO01000469">
    <property type="protein sequence ID" value="TNN55009.1"/>
    <property type="molecule type" value="Genomic_DNA"/>
</dbReference>
<comment type="caution">
    <text evidence="2">The sequence shown here is derived from an EMBL/GenBank/DDBJ whole genome shotgun (WGS) entry which is preliminary data.</text>
</comment>
<reference evidence="2 3" key="1">
    <citation type="submission" date="2019-03" db="EMBL/GenBank/DDBJ databases">
        <title>First draft genome of Liparis tanakae, snailfish: a comprehensive survey of snailfish specific genes.</title>
        <authorList>
            <person name="Kim W."/>
            <person name="Song I."/>
            <person name="Jeong J.-H."/>
            <person name="Kim D."/>
            <person name="Kim S."/>
            <person name="Ryu S."/>
            <person name="Song J.Y."/>
            <person name="Lee S.K."/>
        </authorList>
    </citation>
    <scope>NUCLEOTIDE SEQUENCE [LARGE SCALE GENOMIC DNA]</scope>
    <source>
        <tissue evidence="2">Muscle</tissue>
    </source>
</reference>
<accession>A0A4Z2GNT2</accession>
<dbReference type="AlphaFoldDB" id="A0A4Z2GNT2"/>
<dbReference type="Proteomes" id="UP000314294">
    <property type="component" value="Unassembled WGS sequence"/>
</dbReference>
<proteinExistence type="predicted"/>
<organism evidence="2 3">
    <name type="scientific">Liparis tanakae</name>
    <name type="common">Tanaka's snailfish</name>
    <dbReference type="NCBI Taxonomy" id="230148"/>
    <lineage>
        <taxon>Eukaryota</taxon>
        <taxon>Metazoa</taxon>
        <taxon>Chordata</taxon>
        <taxon>Craniata</taxon>
        <taxon>Vertebrata</taxon>
        <taxon>Euteleostomi</taxon>
        <taxon>Actinopterygii</taxon>
        <taxon>Neopterygii</taxon>
        <taxon>Teleostei</taxon>
        <taxon>Neoteleostei</taxon>
        <taxon>Acanthomorphata</taxon>
        <taxon>Eupercaria</taxon>
        <taxon>Perciformes</taxon>
        <taxon>Cottioidei</taxon>
        <taxon>Cottales</taxon>
        <taxon>Liparidae</taxon>
        <taxon>Liparis</taxon>
    </lineage>
</organism>
<evidence type="ECO:0000256" key="1">
    <source>
        <dbReference type="SAM" id="MobiDB-lite"/>
    </source>
</evidence>
<name>A0A4Z2GNT2_9TELE</name>
<protein>
    <submittedName>
        <fullName evidence="2">Uncharacterized protein</fullName>
    </submittedName>
</protein>